<proteinExistence type="predicted"/>
<sequence>MTDHLPRPPRPDPNLLLLILRARSSRVTFMDISCYAASPEDIDAPVTKDTCHKTAKTITGGHVPPTPVQGQTSYTVAADAVPGIVVQFRQSALDLELINLARQTYGRFVPVCEQRAWINRPLLRHTPQDTQELFDRYESILNRLSQSLPKRFQQKLCEVRQSLPLLFRLDYVMTVNHDDLLEMNIHVDEETGRITGIVD</sequence>
<dbReference type="Proteomes" id="UP001322277">
    <property type="component" value="Chromosome 8"/>
</dbReference>
<reference evidence="2" key="1">
    <citation type="journal article" date="2023" name="bioRxiv">
        <title>Complete genome of the Medicago anthracnose fungus, Colletotrichum destructivum, reveals a mini-chromosome-like region within a core chromosome.</title>
        <authorList>
            <person name="Lapalu N."/>
            <person name="Simon A."/>
            <person name="Lu A."/>
            <person name="Plaumann P.-L."/>
            <person name="Amselem J."/>
            <person name="Pigne S."/>
            <person name="Auger A."/>
            <person name="Koch C."/>
            <person name="Dallery J.-F."/>
            <person name="O'Connell R.J."/>
        </authorList>
    </citation>
    <scope>NUCLEOTIDE SEQUENCE [LARGE SCALE GENOMIC DNA]</scope>
    <source>
        <strain evidence="2">CBS 520.97</strain>
    </source>
</reference>
<evidence type="ECO:0000313" key="1">
    <source>
        <dbReference type="EMBL" id="WQF86950.1"/>
    </source>
</evidence>
<dbReference type="AlphaFoldDB" id="A0AAX4IUJ0"/>
<accession>A0AAX4IUJ0</accession>
<dbReference type="RefSeq" id="XP_062784171.1">
    <property type="nucleotide sequence ID" value="XM_062928120.1"/>
</dbReference>
<dbReference type="KEGG" id="cdet:87948464"/>
<gene>
    <name evidence="1" type="ORF">CDEST_11964</name>
</gene>
<evidence type="ECO:0000313" key="2">
    <source>
        <dbReference type="Proteomes" id="UP001322277"/>
    </source>
</evidence>
<name>A0AAX4IUJ0_9PEZI</name>
<organism evidence="1 2">
    <name type="scientific">Colletotrichum destructivum</name>
    <dbReference type="NCBI Taxonomy" id="34406"/>
    <lineage>
        <taxon>Eukaryota</taxon>
        <taxon>Fungi</taxon>
        <taxon>Dikarya</taxon>
        <taxon>Ascomycota</taxon>
        <taxon>Pezizomycotina</taxon>
        <taxon>Sordariomycetes</taxon>
        <taxon>Hypocreomycetidae</taxon>
        <taxon>Glomerellales</taxon>
        <taxon>Glomerellaceae</taxon>
        <taxon>Colletotrichum</taxon>
        <taxon>Colletotrichum destructivum species complex</taxon>
    </lineage>
</organism>
<dbReference type="GeneID" id="87948464"/>
<dbReference type="EMBL" id="CP137312">
    <property type="protein sequence ID" value="WQF86950.1"/>
    <property type="molecule type" value="Genomic_DNA"/>
</dbReference>
<protein>
    <submittedName>
        <fullName evidence="1">Uncharacterized protein</fullName>
    </submittedName>
</protein>
<keyword evidence="2" id="KW-1185">Reference proteome</keyword>